<accession>A0A437SST2</accession>
<protein>
    <submittedName>
        <fullName evidence="1">Uncharacterized protein</fullName>
    </submittedName>
</protein>
<proteinExistence type="predicted"/>
<keyword evidence="2" id="KW-1185">Reference proteome</keyword>
<name>A0A437SST2_9LACO</name>
<gene>
    <name evidence="1" type="ORF">EJK17_10345</name>
</gene>
<organism evidence="1 2">
    <name type="scientific">Lactobacillus xujianguonis</name>
    <dbReference type="NCBI Taxonomy" id="2495899"/>
    <lineage>
        <taxon>Bacteria</taxon>
        <taxon>Bacillati</taxon>
        <taxon>Bacillota</taxon>
        <taxon>Bacilli</taxon>
        <taxon>Lactobacillales</taxon>
        <taxon>Lactobacillaceae</taxon>
        <taxon>Lactobacillus</taxon>
    </lineage>
</organism>
<dbReference type="RefSeq" id="WP_127796407.1">
    <property type="nucleotide sequence ID" value="NZ_ML136907.1"/>
</dbReference>
<dbReference type="EMBL" id="RXIA01000039">
    <property type="protein sequence ID" value="RVU69955.1"/>
    <property type="molecule type" value="Genomic_DNA"/>
</dbReference>
<reference evidence="1 2" key="1">
    <citation type="submission" date="2018-12" db="EMBL/GenBank/DDBJ databases">
        <authorList>
            <person name="Meng J."/>
        </authorList>
    </citation>
    <scope>NUCLEOTIDE SEQUENCE [LARGE SCALE GENOMIC DNA]</scope>
    <source>
        <strain evidence="1 2">HT111-2</strain>
    </source>
</reference>
<dbReference type="AlphaFoldDB" id="A0A437SST2"/>
<comment type="caution">
    <text evidence="1">The sequence shown here is derived from an EMBL/GenBank/DDBJ whole genome shotgun (WGS) entry which is preliminary data.</text>
</comment>
<dbReference type="Proteomes" id="UP000288291">
    <property type="component" value="Unassembled WGS sequence"/>
</dbReference>
<evidence type="ECO:0000313" key="1">
    <source>
        <dbReference type="EMBL" id="RVU69955.1"/>
    </source>
</evidence>
<sequence>MIVQEVKDMLRPKYEGEDLQHIIYRSLVRIKRNKFLYLNIIAWTDAAEKRYLRGKLQDLLMDFLRMYAAKRYGISNRNLRRNMLNIYSQVYFWLVTDCQESVEDMYHNLLIIVPSMEGHRCSFERKLKY</sequence>
<evidence type="ECO:0000313" key="2">
    <source>
        <dbReference type="Proteomes" id="UP000288291"/>
    </source>
</evidence>